<accession>A0A1E3AQR4</accession>
<dbReference type="PATRIC" id="fig|1432052.3.peg.5367"/>
<protein>
    <recommendedName>
        <fullName evidence="3">Antitoxin</fullName>
    </recommendedName>
</protein>
<proteinExistence type="predicted"/>
<gene>
    <name evidence="1" type="ORF">BEH84_04840</name>
</gene>
<dbReference type="GeneID" id="93301546"/>
<evidence type="ECO:0000313" key="1">
    <source>
        <dbReference type="EMBL" id="ODM10466.1"/>
    </source>
</evidence>
<dbReference type="AlphaFoldDB" id="A0A1E3AQR4"/>
<organism evidence="1 2">
    <name type="scientific">Eisenbergiella tayi</name>
    <dbReference type="NCBI Taxonomy" id="1432052"/>
    <lineage>
        <taxon>Bacteria</taxon>
        <taxon>Bacillati</taxon>
        <taxon>Bacillota</taxon>
        <taxon>Clostridia</taxon>
        <taxon>Lachnospirales</taxon>
        <taxon>Lachnospiraceae</taxon>
        <taxon>Eisenbergiella</taxon>
    </lineage>
</organism>
<dbReference type="Proteomes" id="UP000095003">
    <property type="component" value="Unassembled WGS sequence"/>
</dbReference>
<evidence type="ECO:0000313" key="2">
    <source>
        <dbReference type="Proteomes" id="UP000095003"/>
    </source>
</evidence>
<name>A0A1E3AQR4_9FIRM</name>
<reference evidence="1 2" key="1">
    <citation type="submission" date="2016-07" db="EMBL/GenBank/DDBJ databases">
        <title>Characterization of isolates of Eisenbergiella tayi derived from blood cultures, using whole genome sequencing.</title>
        <authorList>
            <person name="Burdz T."/>
            <person name="Wiebe D."/>
            <person name="Huynh C."/>
            <person name="Bernard K."/>
        </authorList>
    </citation>
    <scope>NUCLEOTIDE SEQUENCE [LARGE SCALE GENOMIC DNA]</scope>
    <source>
        <strain evidence="1 2">NML 120489</strain>
    </source>
</reference>
<dbReference type="EMBL" id="MCGI01000004">
    <property type="protein sequence ID" value="ODM10466.1"/>
    <property type="molecule type" value="Genomic_DNA"/>
</dbReference>
<dbReference type="SUPFAM" id="SSF48371">
    <property type="entry name" value="ARM repeat"/>
    <property type="match status" value="1"/>
</dbReference>
<comment type="caution">
    <text evidence="1">The sequence shown here is derived from an EMBL/GenBank/DDBJ whole genome shotgun (WGS) entry which is preliminary data.</text>
</comment>
<dbReference type="RefSeq" id="WP_069158602.1">
    <property type="nucleotide sequence ID" value="NZ_DBFYTC010000004.1"/>
</dbReference>
<evidence type="ECO:0008006" key="3">
    <source>
        <dbReference type="Google" id="ProtNLM"/>
    </source>
</evidence>
<sequence>MADILKVTSPVIGKNIVQQNKNVTDPSIPFDLQEISHIARNPNSSALLSQHNIFQRDAGAATLMNLLKDPDVTVNYLKNITMLEEIISLLPVNNNTVTEEIQQLFQALLIHPDSIVDEMMRQEYSSTLFKGPLFDFLRSLVKENPELRTETAELLKAINSILSRKDAEDSAANGFSFLAEQLSASKNLAPRLRELAAGFRQDDGTLFQELKLQAQALLKEMEGSILYTPQAARVVPNIIYNLSRYRENEAFLQEALFGLLVRMNSREAKDQLRMLVKEYIEQFPKADNSRTRSHVVDTLAEIIAKQDKESGMQSLNGDRIEKILTSLLSSPCNYTPLLHFVIPVDFQGMKAFSELWIDPDDREASAKDGGDGSHIHILITFDIEGIGQLEAEFMVSGKTINFLLLCPKGYVKLFSGLLPEFKKIAEQKGYQMSDAKVEKLEHIRSLMDVFKTLPYRRTGVDVKI</sequence>
<dbReference type="InterPro" id="IPR016024">
    <property type="entry name" value="ARM-type_fold"/>
</dbReference>